<accession>A0A9X8ZC58</accession>
<organism evidence="1 2">
    <name type="scientific">Peribacillus simplex</name>
    <dbReference type="NCBI Taxonomy" id="1478"/>
    <lineage>
        <taxon>Bacteria</taxon>
        <taxon>Bacillati</taxon>
        <taxon>Bacillota</taxon>
        <taxon>Bacilli</taxon>
        <taxon>Bacillales</taxon>
        <taxon>Bacillaceae</taxon>
        <taxon>Peribacillus</taxon>
    </lineage>
</organism>
<comment type="caution">
    <text evidence="1">The sequence shown here is derived from an EMBL/GenBank/DDBJ whole genome shotgun (WGS) entry which is preliminary data.</text>
</comment>
<dbReference type="InterPro" id="IPR012334">
    <property type="entry name" value="Pectin_lyas_fold"/>
</dbReference>
<evidence type="ECO:0000313" key="2">
    <source>
        <dbReference type="Proteomes" id="UP000309170"/>
    </source>
</evidence>
<protein>
    <submittedName>
        <fullName evidence="1">Uncharacterized protein</fullName>
    </submittedName>
</protein>
<dbReference type="RefSeq" id="WP_137019622.1">
    <property type="nucleotide sequence ID" value="NZ_SZNS01000059.1"/>
</dbReference>
<dbReference type="EMBL" id="SZNT01000823">
    <property type="protein sequence ID" value="TKH00005.1"/>
    <property type="molecule type" value="Genomic_DNA"/>
</dbReference>
<proteinExistence type="predicted"/>
<dbReference type="OrthoDB" id="2972920at2"/>
<sequence length="389" mass="40577">MGILEMVISRANTALVMKTGNDSEATIGGNPFKTINGAITAINTTGATGITIFIFPGIYDEKIIMPSGNSLRGISALTVTIRQQNVGVNTTLLTMGENTRVEDITLLLTSSNHVNLIGAAFPGTTSQTAKLRTTSITVDNSTASTTGTSNVYGIHSFGTGNPSDSIDTVRASVITVNSTGLGIKRALMVNTNTHRFNCRDSNLLITNAGGVGSYIGAEVNQVGAQLVIRASTVQGVTADVSQTAGILSISTTNLHNSHANNFGFSTVLQTSTIIWGDPGSLPKGTVRFYRPGSASVSNTEIFIRLSQKCLLKALNVRAVIGPGTSNTDTWIIRKNGIDTPLTVSLTGSQTSTINNNVSVSFQAGDNLSLKVTTSAGTAVSDTVLQVDVF</sequence>
<dbReference type="Gene3D" id="2.160.20.10">
    <property type="entry name" value="Single-stranded right-handed beta-helix, Pectin lyase-like"/>
    <property type="match status" value="1"/>
</dbReference>
<reference evidence="1 2" key="1">
    <citation type="journal article" date="2019" name="Environ. Microbiol.">
        <title>An active ?-lactamase is a part of an orchestrated cell wall stress resistance network of Bacillus subtilis and related rhizosphere species.</title>
        <authorList>
            <person name="Bucher T."/>
            <person name="Keren-Paz A."/>
            <person name="Hausser J."/>
            <person name="Olender T."/>
            <person name="Cytryn E."/>
            <person name="Kolodkin-Gal I."/>
        </authorList>
    </citation>
    <scope>NUCLEOTIDE SEQUENCE [LARGE SCALE GENOMIC DNA]</scope>
    <source>
        <strain evidence="1 2">I4</strain>
    </source>
</reference>
<gene>
    <name evidence="1" type="ORF">FC678_25980</name>
</gene>
<evidence type="ECO:0000313" key="1">
    <source>
        <dbReference type="EMBL" id="TKH00005.1"/>
    </source>
</evidence>
<dbReference type="InterPro" id="IPR011050">
    <property type="entry name" value="Pectin_lyase_fold/virulence"/>
</dbReference>
<name>A0A9X8ZC58_9BACI</name>
<dbReference type="SUPFAM" id="SSF51126">
    <property type="entry name" value="Pectin lyase-like"/>
    <property type="match status" value="1"/>
</dbReference>
<dbReference type="Proteomes" id="UP000309170">
    <property type="component" value="Unassembled WGS sequence"/>
</dbReference>
<dbReference type="AlphaFoldDB" id="A0A9X8ZC58"/>